<keyword evidence="8" id="KW-1185">Reference proteome</keyword>
<reference evidence="7 8" key="2">
    <citation type="submission" date="2012-02" db="EMBL/GenBank/DDBJ databases">
        <title>Improved High-Quality Draft sequence of Eubacterium cellulosolvens 6.</title>
        <authorList>
            <consortium name="US DOE Joint Genome Institute"/>
            <person name="Lucas S."/>
            <person name="Han J."/>
            <person name="Lapidus A."/>
            <person name="Cheng J.-F."/>
            <person name="Goodwin L."/>
            <person name="Pitluck S."/>
            <person name="Peters L."/>
            <person name="Mikhailova N."/>
            <person name="Gu W."/>
            <person name="Detter J.C."/>
            <person name="Han C."/>
            <person name="Tapia R."/>
            <person name="Land M."/>
            <person name="Hauser L."/>
            <person name="Kyrpides N."/>
            <person name="Ivanova N."/>
            <person name="Pagani I."/>
            <person name="Johnson E."/>
            <person name="Mukhopadhyay B."/>
            <person name="Anderson I."/>
            <person name="Woyke T."/>
        </authorList>
    </citation>
    <scope>NUCLEOTIDE SEQUENCE [LARGE SCALE GENOMIC DNA]</scope>
    <source>
        <strain evidence="7 8">6</strain>
    </source>
</reference>
<evidence type="ECO:0000256" key="2">
    <source>
        <dbReference type="ARBA" id="ARBA00022475"/>
    </source>
</evidence>
<gene>
    <name evidence="7" type="ORF">EubceDRAFT1_2438</name>
</gene>
<feature type="transmembrane region" description="Helical" evidence="6">
    <location>
        <begin position="239"/>
        <end position="260"/>
    </location>
</feature>
<keyword evidence="5 6" id="KW-0472">Membrane</keyword>
<feature type="transmembrane region" description="Helical" evidence="6">
    <location>
        <begin position="272"/>
        <end position="293"/>
    </location>
</feature>
<evidence type="ECO:0000256" key="4">
    <source>
        <dbReference type="ARBA" id="ARBA00022989"/>
    </source>
</evidence>
<dbReference type="Gene3D" id="1.20.1250.20">
    <property type="entry name" value="MFS general substrate transporter like domains"/>
    <property type="match status" value="1"/>
</dbReference>
<sequence length="391" mass="42758">MDELKGQNPYMRLTFLFAFFALSIGDAFNVLFVRDMALSFAPEGKQELFTGIPITAMSVMMIAGVCVSNYIVRRKKHFSSFLRSAVYFTMAGMVFRGLAFHYLIMLAGFMMVGFGYGCFYIGIRYYAYLFDSAKDRMETMAYISGGSFAGQCMGTVLGGIMAGQMGYRTVYLSAVALMIPAFLLCRKHPVDNEIDTGGLRESLRTLKDPEVVIYLLFMVIPLFACTVFMTYTVPLEIDGFGYSSTVISTILLGSYMIAAYAGPVMTRLITNFLRPISGTFVYCLGVAALIALYETGRSFGLIVLVALLLGLMDTFGPSVMIGAYTGIADKSGHTGGGSLLIYILVTRIGISIAPTMILIFGTPLALSAGVVIGNVVFFYFRRLMNANSKKV</sequence>
<dbReference type="STRING" id="633697.EubceDRAFT1_2438"/>
<feature type="transmembrane region" description="Helical" evidence="6">
    <location>
        <begin position="339"/>
        <end position="358"/>
    </location>
</feature>
<proteinExistence type="predicted"/>
<dbReference type="GO" id="GO:0022857">
    <property type="term" value="F:transmembrane transporter activity"/>
    <property type="evidence" value="ECO:0007669"/>
    <property type="project" value="InterPro"/>
</dbReference>
<accession>I5AWJ1</accession>
<dbReference type="PANTHER" id="PTHR43124">
    <property type="entry name" value="PURINE EFFLUX PUMP PBUE"/>
    <property type="match status" value="1"/>
</dbReference>
<reference evidence="7 8" key="1">
    <citation type="submission" date="2010-08" db="EMBL/GenBank/DDBJ databases">
        <authorList>
            <consortium name="US DOE Joint Genome Institute (JGI-PGF)"/>
            <person name="Lucas S."/>
            <person name="Copeland A."/>
            <person name="Lapidus A."/>
            <person name="Cheng J.-F."/>
            <person name="Bruce D."/>
            <person name="Goodwin L."/>
            <person name="Pitluck S."/>
            <person name="Land M.L."/>
            <person name="Hauser L."/>
            <person name="Chang Y.-J."/>
            <person name="Anderson I.J."/>
            <person name="Johnson E."/>
            <person name="Mulhopadhyay B."/>
            <person name="Kyrpides N."/>
            <person name="Woyke T.J."/>
        </authorList>
    </citation>
    <scope>NUCLEOTIDE SEQUENCE [LARGE SCALE GENOMIC DNA]</scope>
    <source>
        <strain evidence="7 8">6</strain>
    </source>
</reference>
<keyword evidence="2" id="KW-1003">Cell membrane</keyword>
<dbReference type="InterPro" id="IPR011701">
    <property type="entry name" value="MFS"/>
</dbReference>
<dbReference type="Pfam" id="PF07690">
    <property type="entry name" value="MFS_1"/>
    <property type="match status" value="1"/>
</dbReference>
<feature type="transmembrane region" description="Helical" evidence="6">
    <location>
        <begin position="12"/>
        <end position="32"/>
    </location>
</feature>
<protein>
    <submittedName>
        <fullName evidence="7">Arabinose efflux permease family protein</fullName>
    </submittedName>
</protein>
<evidence type="ECO:0000256" key="6">
    <source>
        <dbReference type="SAM" id="Phobius"/>
    </source>
</evidence>
<dbReference type="InterPro" id="IPR050189">
    <property type="entry name" value="MFS_Efflux_Transporters"/>
</dbReference>
<dbReference type="Proteomes" id="UP000005753">
    <property type="component" value="Chromosome"/>
</dbReference>
<dbReference type="GO" id="GO:0005886">
    <property type="term" value="C:plasma membrane"/>
    <property type="evidence" value="ECO:0007669"/>
    <property type="project" value="UniProtKB-SubCell"/>
</dbReference>
<feature type="transmembrane region" description="Helical" evidence="6">
    <location>
        <begin position="168"/>
        <end position="185"/>
    </location>
</feature>
<feature type="transmembrane region" description="Helical" evidence="6">
    <location>
        <begin position="211"/>
        <end position="233"/>
    </location>
</feature>
<comment type="subcellular location">
    <subcellularLocation>
        <location evidence="1">Cell membrane</location>
        <topology evidence="1">Multi-pass membrane protein</topology>
    </subcellularLocation>
</comment>
<dbReference type="HOGENOM" id="CLU_705453_0_0_9"/>
<keyword evidence="4 6" id="KW-1133">Transmembrane helix</keyword>
<feature type="transmembrane region" description="Helical" evidence="6">
    <location>
        <begin position="299"/>
        <end position="327"/>
    </location>
</feature>
<feature type="transmembrane region" description="Helical" evidence="6">
    <location>
        <begin position="364"/>
        <end position="380"/>
    </location>
</feature>
<feature type="transmembrane region" description="Helical" evidence="6">
    <location>
        <begin position="139"/>
        <end position="162"/>
    </location>
</feature>
<organism evidence="7 8">
    <name type="scientific">Eubacterium cellulosolvens (strain ATCC 43171 / JCM 9499 / 6)</name>
    <name type="common">Cillobacterium cellulosolvens</name>
    <dbReference type="NCBI Taxonomy" id="633697"/>
    <lineage>
        <taxon>Bacteria</taxon>
        <taxon>Bacillati</taxon>
        <taxon>Bacillota</taxon>
        <taxon>Clostridia</taxon>
        <taxon>Eubacteriales</taxon>
        <taxon>Eubacteriaceae</taxon>
        <taxon>Eubacterium</taxon>
    </lineage>
</organism>
<feature type="transmembrane region" description="Helical" evidence="6">
    <location>
        <begin position="84"/>
        <end position="103"/>
    </location>
</feature>
<dbReference type="PANTHER" id="PTHR43124:SF3">
    <property type="entry name" value="CHLORAMPHENICOL EFFLUX PUMP RV0191"/>
    <property type="match status" value="1"/>
</dbReference>
<evidence type="ECO:0000313" key="8">
    <source>
        <dbReference type="Proteomes" id="UP000005753"/>
    </source>
</evidence>
<evidence type="ECO:0000256" key="3">
    <source>
        <dbReference type="ARBA" id="ARBA00022692"/>
    </source>
</evidence>
<dbReference type="EMBL" id="CM001487">
    <property type="protein sequence ID" value="EIM58164.1"/>
    <property type="molecule type" value="Genomic_DNA"/>
</dbReference>
<name>I5AWJ1_EUBC6</name>
<feature type="transmembrane region" description="Helical" evidence="6">
    <location>
        <begin position="109"/>
        <end position="127"/>
    </location>
</feature>
<evidence type="ECO:0000256" key="5">
    <source>
        <dbReference type="ARBA" id="ARBA00023136"/>
    </source>
</evidence>
<dbReference type="InterPro" id="IPR036259">
    <property type="entry name" value="MFS_trans_sf"/>
</dbReference>
<evidence type="ECO:0000256" key="1">
    <source>
        <dbReference type="ARBA" id="ARBA00004651"/>
    </source>
</evidence>
<feature type="transmembrane region" description="Helical" evidence="6">
    <location>
        <begin position="52"/>
        <end position="72"/>
    </location>
</feature>
<dbReference type="eggNOG" id="COG2814">
    <property type="taxonomic scope" value="Bacteria"/>
</dbReference>
<dbReference type="SUPFAM" id="SSF103473">
    <property type="entry name" value="MFS general substrate transporter"/>
    <property type="match status" value="1"/>
</dbReference>
<evidence type="ECO:0000313" key="7">
    <source>
        <dbReference type="EMBL" id="EIM58164.1"/>
    </source>
</evidence>
<keyword evidence="3 6" id="KW-0812">Transmembrane</keyword>
<dbReference type="AlphaFoldDB" id="I5AWJ1"/>